<dbReference type="Pfam" id="PF02518">
    <property type="entry name" value="HATPase_c"/>
    <property type="match status" value="1"/>
</dbReference>
<dbReference type="Pfam" id="PF01655">
    <property type="entry name" value="Ribosomal_L32e"/>
    <property type="match status" value="1"/>
</dbReference>
<dbReference type="InterPro" id="IPR000014">
    <property type="entry name" value="PAS"/>
</dbReference>
<evidence type="ECO:0000256" key="4">
    <source>
        <dbReference type="ARBA" id="ARBA00022543"/>
    </source>
</evidence>
<keyword evidence="9" id="KW-0687">Ribonucleoprotein</keyword>
<dbReference type="Pfam" id="PF00989">
    <property type="entry name" value="PAS"/>
    <property type="match status" value="2"/>
</dbReference>
<dbReference type="CDD" id="cd00130">
    <property type="entry name" value="PAS"/>
    <property type="match status" value="2"/>
</dbReference>
<comment type="similarity">
    <text evidence="3">Belongs to the eukaryotic ribosomal protein eL32 family.</text>
</comment>
<evidence type="ECO:0000256" key="5">
    <source>
        <dbReference type="ARBA" id="ARBA00022606"/>
    </source>
</evidence>
<comment type="function">
    <text evidence="1">Regulatory photoreceptor which exists in two forms that are reversibly interconvertible by light: the Pr form that absorbs maximally in the red region of the spectrum and the Pfr form that absorbs maximally in the far-red region. Photoconversion of Pr to Pfr induces an array of morphogenic responses, whereas reconversion of Pfr to Pr cancels the induction of those responses. Pfr controls the expression of a number of nuclear genes including those encoding the small subunit of ribulose-bisphosphate carboxylase, chlorophyll A/B binding protein, protochlorophyllide reductase, rRNA, etc. It also controls the expression of its own gene(s) in a negative feedback fashion.</text>
</comment>
<dbReference type="PROSITE" id="PS50109">
    <property type="entry name" value="HIS_KIN"/>
    <property type="match status" value="1"/>
</dbReference>
<dbReference type="InterPro" id="IPR013516">
    <property type="entry name" value="Phyto_chromo_BS"/>
</dbReference>
<dbReference type="InterPro" id="IPR043150">
    <property type="entry name" value="Phytochrome_PHY_sf"/>
</dbReference>
<dbReference type="Pfam" id="PF00512">
    <property type="entry name" value="HisKA"/>
    <property type="match status" value="1"/>
</dbReference>
<evidence type="ECO:0000256" key="9">
    <source>
        <dbReference type="ARBA" id="ARBA00023274"/>
    </source>
</evidence>
<dbReference type="NCBIfam" id="TIGR00229">
    <property type="entry name" value="sensory_box"/>
    <property type="match status" value="1"/>
</dbReference>
<dbReference type="SUPFAM" id="SSF55785">
    <property type="entry name" value="PYP-like sensor domain (PAS domain)"/>
    <property type="match status" value="2"/>
</dbReference>
<keyword evidence="6" id="KW-0689">Ribosomal protein</keyword>
<keyword evidence="4" id="KW-0600">Photoreceptor protein</keyword>
<evidence type="ECO:0000256" key="3">
    <source>
        <dbReference type="ARBA" id="ARBA00008431"/>
    </source>
</evidence>
<evidence type="ECO:0000256" key="6">
    <source>
        <dbReference type="ARBA" id="ARBA00022980"/>
    </source>
</evidence>
<feature type="domain" description="Phytochrome chromophore attachment site" evidence="10">
    <location>
        <begin position="1"/>
        <end position="96"/>
    </location>
</feature>
<dbReference type="PROSITE" id="PS50112">
    <property type="entry name" value="PAS"/>
    <property type="match status" value="2"/>
</dbReference>
<dbReference type="InterPro" id="IPR003594">
    <property type="entry name" value="HATPase_dom"/>
</dbReference>
<dbReference type="InterPro" id="IPR029016">
    <property type="entry name" value="GAF-like_dom_sf"/>
</dbReference>
<dbReference type="InterPro" id="IPR013767">
    <property type="entry name" value="PAS_fold"/>
</dbReference>
<protein>
    <recommendedName>
        <fullName evidence="16">Phytochrome</fullName>
    </recommendedName>
</protein>
<feature type="domain" description="PAS" evidence="12">
    <location>
        <begin position="457"/>
        <end position="509"/>
    </location>
</feature>
<dbReference type="SUPFAM" id="SSF55781">
    <property type="entry name" value="GAF domain-like"/>
    <property type="match status" value="2"/>
</dbReference>
<dbReference type="Gene3D" id="3.30.450.40">
    <property type="match status" value="1"/>
</dbReference>
<dbReference type="InterPro" id="IPR003661">
    <property type="entry name" value="HisK_dim/P_dom"/>
</dbReference>
<evidence type="ECO:0000256" key="2">
    <source>
        <dbReference type="ARBA" id="ARBA00008235"/>
    </source>
</evidence>
<dbReference type="CDD" id="cd00082">
    <property type="entry name" value="HisKA"/>
    <property type="match status" value="1"/>
</dbReference>
<accession>A0ABR2E3Z7</accession>
<dbReference type="Gene3D" id="3.30.565.10">
    <property type="entry name" value="Histidine kinase-like ATPase, C-terminal domain"/>
    <property type="match status" value="1"/>
</dbReference>
<dbReference type="InterPro" id="IPR001294">
    <property type="entry name" value="Phytochrome"/>
</dbReference>
<keyword evidence="8" id="KW-0675">Receptor</keyword>
<keyword evidence="5" id="KW-0716">Sensory transduction</keyword>
<feature type="domain" description="Histidine kinase" evidence="11">
    <location>
        <begin position="605"/>
        <end position="805"/>
    </location>
</feature>
<dbReference type="PROSITE" id="PS50046">
    <property type="entry name" value="PHYTOCHROME_2"/>
    <property type="match status" value="1"/>
</dbReference>
<dbReference type="InterPro" id="IPR003018">
    <property type="entry name" value="GAF"/>
</dbReference>
<dbReference type="SMART" id="SM00388">
    <property type="entry name" value="HisKA"/>
    <property type="match status" value="1"/>
</dbReference>
<dbReference type="Gene3D" id="3.30.450.270">
    <property type="match status" value="1"/>
</dbReference>
<sequence>MQNRVRVICDCHANPVKVIQSNELQQPICLVNSTLRSPHGCHIQYMENMGSIASLVMAVVINGNDSSKLWGLVVCHHTSPRYVPFPLRYACEFLMQVFGMQLYMELQLASQLIEKKILKTQTLLCDMLLRDAPFGIVTQSPNIMDIVKCDGAAMYYNGKCWLFGATPTESQVKDIAQWLLTSHGNSTGLSTDSLTSVGYPGAALLSDAVCGMAAARIDSKNFLFWFRSHTAKKVTWGGGKHLPEEKDDGGRMHPRSSFAAFIEVVKNRSLPWEIHEINAIHSLQLILRDSFQGMEASGSKVLVCAPKNDTNIQPQGKDELSSVPYEMVRLIGTATAPIFGVDRAGLINGWNAKIAELTCLQPDDAIGKSLVNEVVHKDSQKEIENLIRKALQGEEEKNVELKLKKFGRHYQNSVVYIVVNACARRDNTNGLLGVSFVGQDITSEKVVLDKFIRLQGDYRAIIQSLSPLIPPIFSSDENACCSEWNAAMEKLTGWSRSEVIGKVLAGEIFGSLCQLKGHDKMTIFMILLYRGISGHDTEKFRFGFFDRKGKFVEVLLTANRRTDADGNIIGCLCFLQVIMPDLQQASEGHQKQEKGLFTKLDQLVYMKQEIKNPLSGIRFNRKLLGTTAISENQKQLLEISDACERQILAIIENMDLGSNGEGMEEFLLGNVLDAVVSQVMILLREKKLELTHEIPEESKTLFLYGDQIRLQLALSDFLLSVVHHAPSPDGWVEIKTSTGLKLIQDGDGFVRLQIRMAHPGKGLPSTLIQDMLEGGNQWKTQEGLALNRSRKLLNKMNGDVRYVREHRKWTYVLWYCVNGGQIACPSRQLWEEQACGPQTLISQSKKKGKEEMAVPILSKKIVKKRVKKFKRPQSDRKISVKTNWRRPKGIDSRVRRKFKGCTLMPNIGYGSDKKTRHYLPNGFKKFVVHNVGELELLMMHNRTYCAEIAHDVSTKKRKEIVERAAQLDVVVTNKLARLRSQEDE</sequence>
<dbReference type="InterPro" id="IPR005467">
    <property type="entry name" value="His_kinase_dom"/>
</dbReference>
<evidence type="ECO:0000256" key="1">
    <source>
        <dbReference type="ARBA" id="ARBA00002479"/>
    </source>
</evidence>
<keyword evidence="15" id="KW-1185">Reference proteome</keyword>
<dbReference type="InterPro" id="IPR000700">
    <property type="entry name" value="PAS-assoc_C"/>
</dbReference>
<proteinExistence type="inferred from homology"/>
<comment type="caution">
    <text evidence="14">The sequence shown here is derived from an EMBL/GenBank/DDBJ whole genome shotgun (WGS) entry which is preliminary data.</text>
</comment>
<dbReference type="CDD" id="cd00513">
    <property type="entry name" value="Ribosomal_L32_L32e"/>
    <property type="match status" value="1"/>
</dbReference>
<gene>
    <name evidence="14" type="ORF">V6N12_040077</name>
</gene>
<feature type="domain" description="PAS" evidence="12">
    <location>
        <begin position="323"/>
        <end position="394"/>
    </location>
</feature>
<evidence type="ECO:0000259" key="12">
    <source>
        <dbReference type="PROSITE" id="PS50112"/>
    </source>
</evidence>
<evidence type="ECO:0000256" key="8">
    <source>
        <dbReference type="ARBA" id="ARBA00023170"/>
    </source>
</evidence>
<dbReference type="SMART" id="SM01393">
    <property type="entry name" value="Ribosomal_L32e"/>
    <property type="match status" value="1"/>
</dbReference>
<dbReference type="PROSITE" id="PS50113">
    <property type="entry name" value="PAC"/>
    <property type="match status" value="1"/>
</dbReference>
<dbReference type="InterPro" id="IPR016132">
    <property type="entry name" value="Phyto_chromo_attachment"/>
</dbReference>
<dbReference type="SUPFAM" id="SSF52042">
    <property type="entry name" value="Ribosomal protein L32e"/>
    <property type="match status" value="1"/>
</dbReference>
<comment type="similarity">
    <text evidence="2">Belongs to the phytochrome family.</text>
</comment>
<evidence type="ECO:0008006" key="16">
    <source>
        <dbReference type="Google" id="ProtNLM"/>
    </source>
</evidence>
<evidence type="ECO:0000259" key="11">
    <source>
        <dbReference type="PROSITE" id="PS50109"/>
    </source>
</evidence>
<dbReference type="SUPFAM" id="SSF55874">
    <property type="entry name" value="ATPase domain of HSP90 chaperone/DNA topoisomerase II/histidine kinase"/>
    <property type="match status" value="1"/>
</dbReference>
<feature type="domain" description="PAC" evidence="13">
    <location>
        <begin position="397"/>
        <end position="453"/>
    </location>
</feature>
<evidence type="ECO:0000259" key="13">
    <source>
        <dbReference type="PROSITE" id="PS50113"/>
    </source>
</evidence>
<organism evidence="14 15">
    <name type="scientific">Hibiscus sabdariffa</name>
    <name type="common">roselle</name>
    <dbReference type="NCBI Taxonomy" id="183260"/>
    <lineage>
        <taxon>Eukaryota</taxon>
        <taxon>Viridiplantae</taxon>
        <taxon>Streptophyta</taxon>
        <taxon>Embryophyta</taxon>
        <taxon>Tracheophyta</taxon>
        <taxon>Spermatophyta</taxon>
        <taxon>Magnoliopsida</taxon>
        <taxon>eudicotyledons</taxon>
        <taxon>Gunneridae</taxon>
        <taxon>Pentapetalae</taxon>
        <taxon>rosids</taxon>
        <taxon>malvids</taxon>
        <taxon>Malvales</taxon>
        <taxon>Malvaceae</taxon>
        <taxon>Malvoideae</taxon>
        <taxon>Hibiscus</taxon>
    </lineage>
</organism>
<evidence type="ECO:0000313" key="15">
    <source>
        <dbReference type="Proteomes" id="UP001472677"/>
    </source>
</evidence>
<dbReference type="InterPro" id="IPR001515">
    <property type="entry name" value="Ribosomal_eL32"/>
</dbReference>
<dbReference type="Pfam" id="PF01590">
    <property type="entry name" value="GAF"/>
    <property type="match status" value="1"/>
</dbReference>
<keyword evidence="7" id="KW-0157">Chromophore</keyword>
<dbReference type="InterPro" id="IPR036351">
    <property type="entry name" value="Ribosomal_eL32_sf"/>
</dbReference>
<evidence type="ECO:0000256" key="7">
    <source>
        <dbReference type="ARBA" id="ARBA00022991"/>
    </source>
</evidence>
<dbReference type="EMBL" id="JBBPBM010000020">
    <property type="protein sequence ID" value="KAK8551439.1"/>
    <property type="molecule type" value="Genomic_DNA"/>
</dbReference>
<dbReference type="Pfam" id="PF00360">
    <property type="entry name" value="PHY"/>
    <property type="match status" value="1"/>
</dbReference>
<evidence type="ECO:0000313" key="14">
    <source>
        <dbReference type="EMBL" id="KAK8551439.1"/>
    </source>
</evidence>
<reference evidence="14 15" key="1">
    <citation type="journal article" date="2024" name="G3 (Bethesda)">
        <title>Genome assembly of Hibiscus sabdariffa L. provides insights into metabolisms of medicinal natural products.</title>
        <authorList>
            <person name="Kim T."/>
        </authorList>
    </citation>
    <scope>NUCLEOTIDE SEQUENCE [LARGE SCALE GENOMIC DNA]</scope>
    <source>
        <strain evidence="14">TK-2024</strain>
        <tissue evidence="14">Old leaves</tissue>
    </source>
</reference>
<dbReference type="PROSITE" id="PS00245">
    <property type="entry name" value="PHYTOCHROME_1"/>
    <property type="match status" value="1"/>
</dbReference>
<dbReference type="Proteomes" id="UP001472677">
    <property type="component" value="Unassembled WGS sequence"/>
</dbReference>
<dbReference type="InterPro" id="IPR013515">
    <property type="entry name" value="Phytochrome_cen-reg"/>
</dbReference>
<dbReference type="PANTHER" id="PTHR23413">
    <property type="entry name" value="60S RIBOSOMAL PROTEIN L32 AND DNA-DIRECTED RNA POLYMERASE II, SUBUNIT N"/>
    <property type="match status" value="1"/>
</dbReference>
<dbReference type="InterPro" id="IPR035965">
    <property type="entry name" value="PAS-like_dom_sf"/>
</dbReference>
<dbReference type="PANTHER" id="PTHR23413:SF1">
    <property type="entry name" value="RIBOSOMAL PROTEIN L32"/>
    <property type="match status" value="1"/>
</dbReference>
<dbReference type="Gene3D" id="3.30.450.20">
    <property type="entry name" value="PAS domain"/>
    <property type="match status" value="2"/>
</dbReference>
<name>A0ABR2E3Z7_9ROSI</name>
<dbReference type="InterPro" id="IPR036890">
    <property type="entry name" value="HATPase_C_sf"/>
</dbReference>
<dbReference type="PRINTS" id="PR01033">
    <property type="entry name" value="PHYTOCHROME"/>
</dbReference>
<dbReference type="SMART" id="SM00091">
    <property type="entry name" value="PAS"/>
    <property type="match status" value="2"/>
</dbReference>
<evidence type="ECO:0000259" key="10">
    <source>
        <dbReference type="PROSITE" id="PS50046"/>
    </source>
</evidence>